<evidence type="ECO:0000256" key="2">
    <source>
        <dbReference type="ARBA" id="ARBA00005135"/>
    </source>
</evidence>
<feature type="chain" id="PRO_5002610621" description="phosphoserine phosphatase" evidence="11">
    <location>
        <begin position="24"/>
        <end position="430"/>
    </location>
</feature>
<dbReference type="SUPFAM" id="SSF56784">
    <property type="entry name" value="HAD-like"/>
    <property type="match status" value="1"/>
</dbReference>
<evidence type="ECO:0000256" key="4">
    <source>
        <dbReference type="ARBA" id="ARBA00022605"/>
    </source>
</evidence>
<dbReference type="HOGENOM" id="CLU_035114_0_0_6"/>
<protein>
    <recommendedName>
        <fullName evidence="3">phosphoserine phosphatase</fullName>
        <ecNumber evidence="3">3.1.3.3</ecNumber>
    </recommendedName>
</protein>
<gene>
    <name evidence="12" type="ordered locus">KOX_16320</name>
</gene>
<evidence type="ECO:0000256" key="1">
    <source>
        <dbReference type="ARBA" id="ARBA00001946"/>
    </source>
</evidence>
<evidence type="ECO:0000256" key="6">
    <source>
        <dbReference type="ARBA" id="ARBA00022801"/>
    </source>
</evidence>
<comment type="catalytic activity">
    <reaction evidence="10">
        <text>O-phospho-D-serine + H2O = D-serine + phosphate</text>
        <dbReference type="Rhea" id="RHEA:24873"/>
        <dbReference type="ChEBI" id="CHEBI:15377"/>
        <dbReference type="ChEBI" id="CHEBI:35247"/>
        <dbReference type="ChEBI" id="CHEBI:43474"/>
        <dbReference type="ChEBI" id="CHEBI:58680"/>
        <dbReference type="EC" id="3.1.3.3"/>
    </reaction>
</comment>
<reference evidence="12 13" key="1">
    <citation type="journal article" date="2012" name="J. Bacteriol.">
        <title>Complete genome sequence of Klebsiella oxytoca KCTC 1686, used in production of 2,3-butanediol.</title>
        <authorList>
            <person name="Shin S.H."/>
            <person name="Kim S."/>
            <person name="Kim J.Y."/>
            <person name="Lee S."/>
            <person name="Um Y."/>
            <person name="Oh M.K."/>
            <person name="Kim Y.R."/>
            <person name="Lee J."/>
            <person name="Yang K.S."/>
        </authorList>
    </citation>
    <scope>NUCLEOTIDE SEQUENCE [LARGE SCALE GENOMIC DNA]</scope>
    <source>
        <strain evidence="13">ATCC 8724 / DSM 4798 / JCM 20051 / NBRC 3318 / NRRL B-199 / KCTC 1686</strain>
    </source>
</reference>
<dbReference type="GO" id="GO:0000287">
    <property type="term" value="F:magnesium ion binding"/>
    <property type="evidence" value="ECO:0007669"/>
    <property type="project" value="TreeGrafter"/>
</dbReference>
<evidence type="ECO:0000256" key="5">
    <source>
        <dbReference type="ARBA" id="ARBA00022723"/>
    </source>
</evidence>
<evidence type="ECO:0000256" key="7">
    <source>
        <dbReference type="ARBA" id="ARBA00022842"/>
    </source>
</evidence>
<evidence type="ECO:0000256" key="10">
    <source>
        <dbReference type="ARBA" id="ARBA00048523"/>
    </source>
</evidence>
<evidence type="ECO:0000313" key="12">
    <source>
        <dbReference type="EMBL" id="AEX04986.1"/>
    </source>
</evidence>
<keyword evidence="8" id="KW-0718">Serine biosynthesis</keyword>
<dbReference type="Gene3D" id="1.20.1440.320">
    <property type="match status" value="1"/>
</dbReference>
<evidence type="ECO:0000256" key="9">
    <source>
        <dbReference type="ARBA" id="ARBA00048138"/>
    </source>
</evidence>
<dbReference type="GO" id="GO:0005737">
    <property type="term" value="C:cytoplasm"/>
    <property type="evidence" value="ECO:0007669"/>
    <property type="project" value="TreeGrafter"/>
</dbReference>
<dbReference type="GO" id="GO:0006564">
    <property type="term" value="P:L-serine biosynthetic process"/>
    <property type="evidence" value="ECO:0007669"/>
    <property type="project" value="UniProtKB-KW"/>
</dbReference>
<keyword evidence="6" id="KW-0378">Hydrolase</keyword>
<dbReference type="RefSeq" id="WP_014228680.1">
    <property type="nucleotide sequence ID" value="NC_016612.1"/>
</dbReference>
<evidence type="ECO:0000313" key="13">
    <source>
        <dbReference type="Proteomes" id="UP000007843"/>
    </source>
</evidence>
<dbReference type="PANTHER" id="PTHR43344">
    <property type="entry name" value="PHOSPHOSERINE PHOSPHATASE"/>
    <property type="match status" value="1"/>
</dbReference>
<evidence type="ECO:0000256" key="11">
    <source>
        <dbReference type="SAM" id="SignalP"/>
    </source>
</evidence>
<dbReference type="PANTHER" id="PTHR43344:SF2">
    <property type="entry name" value="PHOSPHOSERINE PHOSPHATASE"/>
    <property type="match status" value="1"/>
</dbReference>
<evidence type="ECO:0000256" key="8">
    <source>
        <dbReference type="ARBA" id="ARBA00023299"/>
    </source>
</evidence>
<keyword evidence="5" id="KW-0479">Metal-binding</keyword>
<accession>A0A0H3H6Q6</accession>
<dbReference type="KEGG" id="kox:KOX_16320"/>
<dbReference type="GO" id="GO:0036424">
    <property type="term" value="F:L-phosphoserine phosphatase activity"/>
    <property type="evidence" value="ECO:0007669"/>
    <property type="project" value="TreeGrafter"/>
</dbReference>
<dbReference type="EC" id="3.1.3.3" evidence="3"/>
<dbReference type="PATRIC" id="fig|1006551.4.peg.3272"/>
<evidence type="ECO:0000256" key="3">
    <source>
        <dbReference type="ARBA" id="ARBA00012640"/>
    </source>
</evidence>
<keyword evidence="11" id="KW-0732">Signal</keyword>
<dbReference type="Proteomes" id="UP000007843">
    <property type="component" value="Chromosome"/>
</dbReference>
<dbReference type="EMBL" id="CP003218">
    <property type="protein sequence ID" value="AEX04986.1"/>
    <property type="molecule type" value="Genomic_DNA"/>
</dbReference>
<name>A0A0H3H6Q6_KLEM8</name>
<keyword evidence="4" id="KW-0028">Amino-acid biosynthesis</keyword>
<dbReference type="InterPro" id="IPR023214">
    <property type="entry name" value="HAD_sf"/>
</dbReference>
<feature type="signal peptide" evidence="11">
    <location>
        <begin position="1"/>
        <end position="23"/>
    </location>
</feature>
<comment type="catalytic activity">
    <reaction evidence="9">
        <text>O-phospho-L-serine + H2O = L-serine + phosphate</text>
        <dbReference type="Rhea" id="RHEA:21208"/>
        <dbReference type="ChEBI" id="CHEBI:15377"/>
        <dbReference type="ChEBI" id="CHEBI:33384"/>
        <dbReference type="ChEBI" id="CHEBI:43474"/>
        <dbReference type="ChEBI" id="CHEBI:57524"/>
        <dbReference type="EC" id="3.1.3.3"/>
    </reaction>
</comment>
<organism evidence="12 13">
    <name type="scientific">Klebsiella michiganensis (strain ATCC 8724 / DSM 4798 / JCM 20051 / NBRC 3318 / NRRL B-199 / KCTC 1686 / BUCSAV 143 / CCM 1901)</name>
    <dbReference type="NCBI Taxonomy" id="1006551"/>
    <lineage>
        <taxon>Bacteria</taxon>
        <taxon>Pseudomonadati</taxon>
        <taxon>Pseudomonadota</taxon>
        <taxon>Gammaproteobacteria</taxon>
        <taxon>Enterobacterales</taxon>
        <taxon>Enterobacteriaceae</taxon>
        <taxon>Klebsiella/Raoultella group</taxon>
        <taxon>Klebsiella</taxon>
    </lineage>
</organism>
<comment type="pathway">
    <text evidence="2">Amino-acid biosynthesis; L-serine biosynthesis; L-serine from 3-phospho-D-glycerate: step 3/3.</text>
</comment>
<proteinExistence type="predicted"/>
<dbReference type="InterPro" id="IPR050582">
    <property type="entry name" value="HAD-like_SerB"/>
</dbReference>
<dbReference type="InterPro" id="IPR036412">
    <property type="entry name" value="HAD-like_sf"/>
</dbReference>
<keyword evidence="7" id="KW-0460">Magnesium</keyword>
<sequence>MKMTIIYALLSAFFGVYGTTASASNTNQVSQNLETAIPQKKQIVIGNWDEFNSRKIDRLIQEAKQKPAHSLYAVFDFDNTTAFLDIEEATLIYQLENLKFSMKPEILKEIIYKDIPPSNFNSDYNNKNHQPVNINLIGQNIIDSYTWLYNNYSGFAGNKTLDEIKKNSNYMNFIVKMRYLYDAIGGSFDHEVSYPWVTYLFSGMSKKEVADLVHDTIEWQNNQPIGKVTWVSPADMAGRAGIVSVTWKNGFRLIPEMQTLYKNLQQAGVDVYVISASALDVIKSIVTTGKYGFSVPESHVYAMHPLYDKEGRLTHSLDPYYPQTQGKGKTETIKKFIQQHYKDTGPILVAGDSEGDQNMMSDFNDTKCVLIINRLRSSDTIIGELSAKAVRDYNKDDAKILLQGRDENKGKFLPSQSSILMGTNNKVSLP</sequence>
<comment type="cofactor">
    <cofactor evidence="1">
        <name>Mg(2+)</name>
        <dbReference type="ChEBI" id="CHEBI:18420"/>
    </cofactor>
</comment>
<dbReference type="AlphaFoldDB" id="A0A0H3H6Q6"/>
<dbReference type="Gene3D" id="3.40.50.1000">
    <property type="entry name" value="HAD superfamily/HAD-like"/>
    <property type="match status" value="1"/>
</dbReference>